<accession>A0ACC1JYC2</accession>
<keyword evidence="2" id="KW-1185">Reference proteome</keyword>
<protein>
    <submittedName>
        <fullName evidence="1">Uncharacterized protein</fullName>
    </submittedName>
</protein>
<dbReference type="Proteomes" id="UP001140234">
    <property type="component" value="Unassembled WGS sequence"/>
</dbReference>
<organism evidence="1 2">
    <name type="scientific">Coemansia nantahalensis</name>
    <dbReference type="NCBI Taxonomy" id="2789366"/>
    <lineage>
        <taxon>Eukaryota</taxon>
        <taxon>Fungi</taxon>
        <taxon>Fungi incertae sedis</taxon>
        <taxon>Zoopagomycota</taxon>
        <taxon>Kickxellomycotina</taxon>
        <taxon>Kickxellomycetes</taxon>
        <taxon>Kickxellales</taxon>
        <taxon>Kickxellaceae</taxon>
        <taxon>Coemansia</taxon>
    </lineage>
</organism>
<comment type="caution">
    <text evidence="1">The sequence shown here is derived from an EMBL/GenBank/DDBJ whole genome shotgun (WGS) entry which is preliminary data.</text>
</comment>
<evidence type="ECO:0000313" key="2">
    <source>
        <dbReference type="Proteomes" id="UP001140234"/>
    </source>
</evidence>
<evidence type="ECO:0000313" key="1">
    <source>
        <dbReference type="EMBL" id="KAJ2769724.1"/>
    </source>
</evidence>
<proteinExistence type="predicted"/>
<gene>
    <name evidence="1" type="ORF">IWQ57_002981</name>
</gene>
<dbReference type="EMBL" id="JANBUJ010000877">
    <property type="protein sequence ID" value="KAJ2769724.1"/>
    <property type="molecule type" value="Genomic_DNA"/>
</dbReference>
<name>A0ACC1JYC2_9FUNG</name>
<reference evidence="1" key="1">
    <citation type="submission" date="2022-07" db="EMBL/GenBank/DDBJ databases">
        <title>Phylogenomic reconstructions and comparative analyses of Kickxellomycotina fungi.</title>
        <authorList>
            <person name="Reynolds N.K."/>
            <person name="Stajich J.E."/>
            <person name="Barry K."/>
            <person name="Grigoriev I.V."/>
            <person name="Crous P."/>
            <person name="Smith M.E."/>
        </authorList>
    </citation>
    <scope>NUCLEOTIDE SEQUENCE</scope>
    <source>
        <strain evidence="1">CBS 109366</strain>
    </source>
</reference>
<sequence length="587" mass="63049">MLPQLGGFGGDAPQPSPRQSRGDGDSDDVKEARGAEDGPIARDSKETPDASPGNPGASGLAVYMRKLRRLATQHKRWLVALAWALTTAYFIAALALRKKTQASDVLPFIFLYVFITGRIAFYFVPTQPLTSRIGRASGWVDRTLVQRVPAYMRYAAGGLVLLALFLSVALGLGVDQYGGRLARMQSLLGIVVITGTLVCTSRNPKHINWRTVLVGYLMQFCLGCIVLKTEWGSDLFSWLAEIASGFLAFSRYGARLLFGQGALDSGAIAVILFPAIIFFAAFVQILYYLGGVQWLLQRMGWFFYKLLDTSGAESIVASASPFIGQSENVLLVKDYLEHMTKSELHACMTAGFATISGSVFQAYVAMGVDAKNLITACIMSIPCSLALSKIRYPETEESATRGRIVLSKREREANVLHAMGNGAATGMTLSLLIMATLIGMVSIIYAIDFFLTWTGQFVGIPDLTMELILGYLFYPLTWLLGVPGSDVFKVSQLLGLKLIANEFVAYSRLVGADGSPAIQDTLSPRGLMIAQFALAGFANTGSIAQVIGAVGALAPTRKGDVARLALSACLTGAVATMMTAAIVAMIA</sequence>